<proteinExistence type="predicted"/>
<sequence length="91" mass="10392">MNGFQVMLSDEQAASLKEYVFEITKEAMAEAKNVANVDKDFLKKGEMAKWLGISYNSLSKLESMGLPVIQIDGLIFFSKEETKKWLMNHQK</sequence>
<dbReference type="GeneID" id="79787436"/>
<evidence type="ECO:0000313" key="1">
    <source>
        <dbReference type="EMBL" id="MDT2735752.1"/>
    </source>
</evidence>
<gene>
    <name evidence="1" type="ORF">P7H00_01230</name>
</gene>
<dbReference type="InterPro" id="IPR009061">
    <property type="entry name" value="DNA-bd_dom_put_sf"/>
</dbReference>
<protein>
    <submittedName>
        <fullName evidence="1">DNA-binding protein</fullName>
    </submittedName>
</protein>
<comment type="caution">
    <text evidence="1">The sequence shown here is derived from an EMBL/GenBank/DDBJ whole genome shotgun (WGS) entry which is preliminary data.</text>
</comment>
<keyword evidence="1" id="KW-0238">DNA-binding</keyword>
<dbReference type="Proteomes" id="UP001180842">
    <property type="component" value="Unassembled WGS sequence"/>
</dbReference>
<dbReference type="GO" id="GO:0003677">
    <property type="term" value="F:DNA binding"/>
    <property type="evidence" value="ECO:0007669"/>
    <property type="project" value="UniProtKB-KW"/>
</dbReference>
<dbReference type="EMBL" id="JARQAI010000001">
    <property type="protein sequence ID" value="MDT2735752.1"/>
    <property type="molecule type" value="Genomic_DNA"/>
</dbReference>
<dbReference type="SUPFAM" id="SSF46955">
    <property type="entry name" value="Putative DNA-binding domain"/>
    <property type="match status" value="1"/>
</dbReference>
<organism evidence="1 2">
    <name type="scientific">Enterococcus pseudoavium</name>
    <dbReference type="NCBI Taxonomy" id="44007"/>
    <lineage>
        <taxon>Bacteria</taxon>
        <taxon>Bacillati</taxon>
        <taxon>Bacillota</taxon>
        <taxon>Bacilli</taxon>
        <taxon>Lactobacillales</taxon>
        <taxon>Enterococcaceae</taxon>
        <taxon>Enterococcus</taxon>
    </lineage>
</organism>
<reference evidence="1" key="1">
    <citation type="submission" date="2023-03" db="EMBL/GenBank/DDBJ databases">
        <authorList>
            <person name="Shen W."/>
            <person name="Cai J."/>
        </authorList>
    </citation>
    <scope>NUCLEOTIDE SEQUENCE</scope>
    <source>
        <strain evidence="1">P69-2</strain>
    </source>
</reference>
<dbReference type="RefSeq" id="WP_087064045.1">
    <property type="nucleotide sequence ID" value="NZ_JARQAI010000001.1"/>
</dbReference>
<evidence type="ECO:0000313" key="2">
    <source>
        <dbReference type="Proteomes" id="UP001180842"/>
    </source>
</evidence>
<dbReference type="AlphaFoldDB" id="A0AAE4L5A1"/>
<name>A0AAE4L5A1_9ENTE</name>
<accession>A0AAE4L5A1</accession>